<comment type="similarity">
    <text evidence="2 8">Belongs to the peptidase M16 family.</text>
</comment>
<comment type="cofactor">
    <cofactor evidence="1">
        <name>Zn(2+)</name>
        <dbReference type="ChEBI" id="CHEBI:29105"/>
    </cofactor>
</comment>
<feature type="domain" description="Peptidase M16 C-terminal" evidence="10">
    <location>
        <begin position="786"/>
        <end position="946"/>
    </location>
</feature>
<evidence type="ECO:0000313" key="12">
    <source>
        <dbReference type="Proteomes" id="UP000274661"/>
    </source>
</evidence>
<accession>A0A3R9YLP4</accession>
<evidence type="ECO:0000256" key="1">
    <source>
        <dbReference type="ARBA" id="ARBA00001947"/>
    </source>
</evidence>
<evidence type="ECO:0000256" key="8">
    <source>
        <dbReference type="RuleBase" id="RU004447"/>
    </source>
</evidence>
<sequence>MRATQPCCNAAISRARVVGQAKRARSSNSLAQRADPAAAVFSFTCSPVPLCSILPLDSAVPTPRIPMNLRLTASMLAIAGGLLATVPATRAAEAPAWVSAAGLTPDASIRTGVLANGMRYAIRRNTTPAHNASVRLLIDTGSLNETEEQRGLAHFIEHMVFNGSKDVPEGEFVQRLQRHGLRFGADTNATTDFEHTIYKLDLPETDADTVDTALFLLRQVADKALFDAKSLERERGVVLAEERTRAGPQLNQLVNQLDFLYPGQPIGQRLPIGLTQVIQGAPRERLKAFYDAYYRPERATLVIVGDFDVDQIEAKIRQQFGDWKGEGAAGANGSRGTVATRAGDARVFVGTGLSTAVSISWVRPPDLDADSRPERVRNSLSALALQILNRRIERLAALGEKAPLIAGGAGRSQPADIGDTTQLSAITRPGEWQKGLAAIEQEQRRLLTFGVTQAEIDRELGERRAALAASVAGADTRFSSGIADTIIAAVGDKVVTLSPADQLALFDEVARQATPATVLAAVKPLFTGSGPLLYLSSPTPVMGVTGKPPLVRSGASALQAAFVESQAVAVRPTVFAAARPWPYTSFGVPGRVLEQRVLGDTGATAVRFANGVRLIVKPTAFAKDQILVQARLGGGKRALDPAAVNPEWAIEGGAVILGGTGKLSYEQMQQTLAGKIAGASLAVDDDRFVLAGRTTPADLPTQMQLLAANIADPGWRPTGWDRYRGLAPAIQAQLASSPGGVMGRDAQALLHSGDRRWALPSLDQMSVSNISQARALLAPAFAAAPIEVVMVGDVTVTDAIRATRATFGALPRRRGEAQAHGPDPLFPKPGEVTLTHQGRKDQAAALVAWPTVGFYGNSRDARTLNLLAEIIQLRLTQKVREEQGIAYSPSASHAPSEVWDRYGVFSAAIEAPPATLAGFVDTVRGIVTDLRTRPVEADELQRAQKPLLEGVARTRLTNAYWLTNLAGAADDPRVLPKIDSQVAGYRSITPAMLQAAAQTYLDTGRAFVIKAVPAKP</sequence>
<dbReference type="PANTHER" id="PTHR43690:SF17">
    <property type="entry name" value="PROTEIN YHJJ"/>
    <property type="match status" value="1"/>
</dbReference>
<dbReference type="OrthoDB" id="9811314at2"/>
<evidence type="ECO:0000256" key="2">
    <source>
        <dbReference type="ARBA" id="ARBA00007261"/>
    </source>
</evidence>
<dbReference type="InterPro" id="IPR011249">
    <property type="entry name" value="Metalloenz_LuxS/M16"/>
</dbReference>
<comment type="caution">
    <text evidence="11">The sequence shown here is derived from an EMBL/GenBank/DDBJ whole genome shotgun (WGS) entry which is preliminary data.</text>
</comment>
<dbReference type="GO" id="GO:0006508">
    <property type="term" value="P:proteolysis"/>
    <property type="evidence" value="ECO:0007669"/>
    <property type="project" value="UniProtKB-KW"/>
</dbReference>
<feature type="domain" description="Peptidase M16 C-terminal" evidence="10">
    <location>
        <begin position="283"/>
        <end position="459"/>
    </location>
</feature>
<keyword evidence="12" id="KW-1185">Reference proteome</keyword>
<protein>
    <submittedName>
        <fullName evidence="11">Insulinase family protein</fullName>
    </submittedName>
</protein>
<keyword evidence="4" id="KW-0479">Metal-binding</keyword>
<evidence type="ECO:0000256" key="3">
    <source>
        <dbReference type="ARBA" id="ARBA00022670"/>
    </source>
</evidence>
<dbReference type="AlphaFoldDB" id="A0A3R9YLP4"/>
<name>A0A3R9YLP4_9SPHN</name>
<dbReference type="PANTHER" id="PTHR43690">
    <property type="entry name" value="NARDILYSIN"/>
    <property type="match status" value="1"/>
</dbReference>
<evidence type="ECO:0000256" key="7">
    <source>
        <dbReference type="ARBA" id="ARBA00023049"/>
    </source>
</evidence>
<gene>
    <name evidence="11" type="ORF">HMF7854_05570</name>
</gene>
<dbReference type="GO" id="GO:0004222">
    <property type="term" value="F:metalloendopeptidase activity"/>
    <property type="evidence" value="ECO:0007669"/>
    <property type="project" value="InterPro"/>
</dbReference>
<dbReference type="SUPFAM" id="SSF63411">
    <property type="entry name" value="LuxS/MPP-like metallohydrolase"/>
    <property type="match status" value="3"/>
</dbReference>
<keyword evidence="7" id="KW-0482">Metalloprotease</keyword>
<evidence type="ECO:0000256" key="6">
    <source>
        <dbReference type="ARBA" id="ARBA00022833"/>
    </source>
</evidence>
<reference evidence="11 12" key="1">
    <citation type="submission" date="2018-12" db="EMBL/GenBank/DDBJ databases">
        <title>Sphingomonas sp. HMF7854 Genome sequencing and assembly.</title>
        <authorList>
            <person name="Cha I."/>
            <person name="Kang H."/>
            <person name="Kim H."/>
            <person name="Kang J."/>
            <person name="Joh K."/>
        </authorList>
    </citation>
    <scope>NUCLEOTIDE SEQUENCE [LARGE SCALE GENOMIC DNA]</scope>
    <source>
        <strain evidence="11 12">HMF7854</strain>
    </source>
</reference>
<evidence type="ECO:0000256" key="5">
    <source>
        <dbReference type="ARBA" id="ARBA00022801"/>
    </source>
</evidence>
<dbReference type="InterPro" id="IPR007863">
    <property type="entry name" value="Peptidase_M16_C"/>
</dbReference>
<dbReference type="InterPro" id="IPR001431">
    <property type="entry name" value="Pept_M16_Zn_BS"/>
</dbReference>
<evidence type="ECO:0000256" key="4">
    <source>
        <dbReference type="ARBA" id="ARBA00022723"/>
    </source>
</evidence>
<dbReference type="Pfam" id="PF00675">
    <property type="entry name" value="Peptidase_M16"/>
    <property type="match status" value="1"/>
</dbReference>
<dbReference type="GO" id="GO:0046872">
    <property type="term" value="F:metal ion binding"/>
    <property type="evidence" value="ECO:0007669"/>
    <property type="project" value="UniProtKB-KW"/>
</dbReference>
<dbReference type="PROSITE" id="PS00143">
    <property type="entry name" value="INSULINASE"/>
    <property type="match status" value="1"/>
</dbReference>
<proteinExistence type="inferred from homology"/>
<dbReference type="Pfam" id="PF05193">
    <property type="entry name" value="Peptidase_M16_C"/>
    <property type="match status" value="2"/>
</dbReference>
<keyword evidence="5" id="KW-0378">Hydrolase</keyword>
<evidence type="ECO:0000259" key="9">
    <source>
        <dbReference type="Pfam" id="PF00675"/>
    </source>
</evidence>
<dbReference type="Gene3D" id="3.30.830.10">
    <property type="entry name" value="Metalloenzyme, LuxS/M16 peptidase-like"/>
    <property type="match status" value="4"/>
</dbReference>
<evidence type="ECO:0000313" key="11">
    <source>
        <dbReference type="EMBL" id="RST30350.1"/>
    </source>
</evidence>
<dbReference type="InterPro" id="IPR050626">
    <property type="entry name" value="Peptidase_M16"/>
</dbReference>
<feature type="domain" description="Peptidase M16 N-terminal" evidence="9">
    <location>
        <begin position="124"/>
        <end position="241"/>
    </location>
</feature>
<keyword evidence="6" id="KW-0862">Zinc</keyword>
<dbReference type="EMBL" id="RWJF01000001">
    <property type="protein sequence ID" value="RST30350.1"/>
    <property type="molecule type" value="Genomic_DNA"/>
</dbReference>
<organism evidence="11 12">
    <name type="scientific">Sphingomonas ginkgonis</name>
    <dbReference type="NCBI Taxonomy" id="2315330"/>
    <lineage>
        <taxon>Bacteria</taxon>
        <taxon>Pseudomonadati</taxon>
        <taxon>Pseudomonadota</taxon>
        <taxon>Alphaproteobacteria</taxon>
        <taxon>Sphingomonadales</taxon>
        <taxon>Sphingomonadaceae</taxon>
        <taxon>Sphingomonas</taxon>
    </lineage>
</organism>
<keyword evidence="3" id="KW-0645">Protease</keyword>
<dbReference type="InterPro" id="IPR011765">
    <property type="entry name" value="Pept_M16_N"/>
</dbReference>
<dbReference type="Proteomes" id="UP000274661">
    <property type="component" value="Unassembled WGS sequence"/>
</dbReference>
<evidence type="ECO:0000259" key="10">
    <source>
        <dbReference type="Pfam" id="PF05193"/>
    </source>
</evidence>